<sequence length="1029" mass="111628">MHPPSLESLLAAAGADDAGDEVCVIGVCGLASPSRSNYGHTIVNILTDRLVFPVWHDSAAAAAGVAAPVEAHYDRENRTVYLVVSSASPAGLLRASVTAGDRHAETHAAWRRAEKQHCLAMLFVLSVSHIVLLQHPTCTFDITYDRLFRALDQLRQKLQPQLRALLQDCPVGKEWQLNCRPCPPRLLFIFQLNGALRASDAGLWREGDSPATAAGAATKLKRHSPKRRLQHALEDQIYHVFRKSRLLTNQSVNCLFTVPANQAFVYVMAEPPDDPVGSLIRCLRSNCSLKEGDGQNAGPRRYQLMRRSARPSALPPAPPPPLESQSSGSLPADPTLREFVWQHAELVFARRGFDDSVGRNPQPAHFELPTLANWAAVAGRLSGALLGTSSGAWGEVAEVSDGKDDDDEEDDEEEDDGGGDDGVDGKTPADPVSVHAKVQSQLKCLEGFLDADTRFSESRCQKALPLAHSAYQAGLPHHYTSAYHRSQLAHALSIYRQHARGPAYQAYLLKLQEDCHAFWQAGHQLCEERSLTDQHCIHKYHLLPKAGELADPDQVPPVVPHCSRSRATSTCNCGSHQGTREDPFTLRAANFTFYETMEDKYCGKLEHFAFPTFGRDTGVSRKNSLNANAAPAPVSTEDALYKDAPEATGGTECSPDLPHGLGQAAGTPGGLLAELQAGTAAVAGPAQSQPGLGHVHSRPPAAVSQPAHAHSQPAPATHGDQNDAHPCRARSQSGPTAHNEGGELEPGERPAPNLEEKSPLQDDQDQQQQQQQPLVGMVHLGGVVAGRLPSFSSWSLVRLGPAKAYVPSQGLTDMPGFVPGTHFLMPWDVPLSSTRRSNEGEEEEAWPAIRTEGAERAERAEGESWRGFAPTRTWRRGDNTARAYVGYEYEDSRGRRFMCSAPDKVMKVAPGSGYRDFASRALAADMPLYVAASGQSRGPKPALAQLMRLYVVVPDASVRLLLAPQVQPGSAPCPIFVPEQREVTLPTDGLWVLRLPMAYGSERGPCLPPRDTQGLSAYRLLRGVLRAET</sequence>
<dbReference type="Pfam" id="PF10220">
    <property type="entry name" value="Smg8_Smg9"/>
    <property type="match status" value="2"/>
</dbReference>
<dbReference type="AlphaFoldDB" id="A0AAJ7TSQ7"/>
<keyword evidence="2 4" id="KW-0866">Nonsense-mediated mRNA decay</keyword>
<dbReference type="KEGG" id="pmrn:116950099"/>
<dbReference type="CTD" id="55181"/>
<dbReference type="PANTHER" id="PTHR13091:SF0">
    <property type="entry name" value="NONSENSE-MEDIATED MRNA DECAY FACTOR SMG8"/>
    <property type="match status" value="1"/>
</dbReference>
<feature type="region of interest" description="Disordered" evidence="5">
    <location>
        <begin position="307"/>
        <end position="333"/>
    </location>
</feature>
<reference evidence="7" key="1">
    <citation type="submission" date="2025-08" db="UniProtKB">
        <authorList>
            <consortium name="RefSeq"/>
        </authorList>
    </citation>
    <scope>IDENTIFICATION</scope>
    <source>
        <tissue evidence="7">Sperm</tissue>
    </source>
</reference>
<evidence type="ECO:0000256" key="5">
    <source>
        <dbReference type="SAM" id="MobiDB-lite"/>
    </source>
</evidence>
<feature type="region of interest" description="Disordered" evidence="5">
    <location>
        <begin position="681"/>
        <end position="772"/>
    </location>
</feature>
<comment type="similarity">
    <text evidence="1 4">Belongs to the SMG8 family.</text>
</comment>
<evidence type="ECO:0000313" key="7">
    <source>
        <dbReference type="RefSeq" id="XP_032823438.1"/>
    </source>
</evidence>
<comment type="function">
    <text evidence="4">Involved in nonsense-mediated decay (NMD) of mRNAs containing premature stop codons.</text>
</comment>
<dbReference type="RefSeq" id="XP_032823438.1">
    <property type="nucleotide sequence ID" value="XM_032967547.1"/>
</dbReference>
<evidence type="ECO:0000256" key="2">
    <source>
        <dbReference type="ARBA" id="ARBA00023161"/>
    </source>
</evidence>
<dbReference type="InterPro" id="IPR019354">
    <property type="entry name" value="SMG8-like"/>
</dbReference>
<dbReference type="Proteomes" id="UP001318040">
    <property type="component" value="Chromosome 38"/>
</dbReference>
<protein>
    <recommendedName>
        <fullName evidence="3 4">Nonsense-mediated mRNA decay factor SMG8</fullName>
    </recommendedName>
</protein>
<organism evidence="6 7">
    <name type="scientific">Petromyzon marinus</name>
    <name type="common">Sea lamprey</name>
    <dbReference type="NCBI Taxonomy" id="7757"/>
    <lineage>
        <taxon>Eukaryota</taxon>
        <taxon>Metazoa</taxon>
        <taxon>Chordata</taxon>
        <taxon>Craniata</taxon>
        <taxon>Vertebrata</taxon>
        <taxon>Cyclostomata</taxon>
        <taxon>Hyperoartia</taxon>
        <taxon>Petromyzontiformes</taxon>
        <taxon>Petromyzontidae</taxon>
        <taxon>Petromyzon</taxon>
    </lineage>
</organism>
<evidence type="ECO:0000256" key="1">
    <source>
        <dbReference type="ARBA" id="ARBA00006443"/>
    </source>
</evidence>
<feature type="compositionally biased region" description="Pro residues" evidence="5">
    <location>
        <begin position="313"/>
        <end position="322"/>
    </location>
</feature>
<evidence type="ECO:0000313" key="6">
    <source>
        <dbReference type="Proteomes" id="UP001318040"/>
    </source>
</evidence>
<feature type="compositionally biased region" description="Acidic residues" evidence="5">
    <location>
        <begin position="403"/>
        <end position="422"/>
    </location>
</feature>
<gene>
    <name evidence="7" type="primary">SMG8</name>
</gene>
<dbReference type="GO" id="GO:0000184">
    <property type="term" value="P:nuclear-transcribed mRNA catabolic process, nonsense-mediated decay"/>
    <property type="evidence" value="ECO:0007669"/>
    <property type="project" value="UniProtKB-UniRule"/>
</dbReference>
<evidence type="ECO:0000256" key="3">
    <source>
        <dbReference type="ARBA" id="ARBA00029509"/>
    </source>
</evidence>
<proteinExistence type="inferred from homology"/>
<accession>A0AAJ7TSQ7</accession>
<feature type="region of interest" description="Disordered" evidence="5">
    <location>
        <begin position="645"/>
        <end position="665"/>
    </location>
</feature>
<evidence type="ECO:0000256" key="4">
    <source>
        <dbReference type="RuleBase" id="RU367133"/>
    </source>
</evidence>
<feature type="compositionally biased region" description="Low complexity" evidence="5">
    <location>
        <begin position="704"/>
        <end position="716"/>
    </location>
</feature>
<feature type="region of interest" description="Disordered" evidence="5">
    <location>
        <begin position="392"/>
        <end position="431"/>
    </location>
</feature>
<dbReference type="PANTHER" id="PTHR13091">
    <property type="entry name" value="AMPLIFIED IN BREAST CANCER 2-RELATED"/>
    <property type="match status" value="1"/>
</dbReference>
<name>A0AAJ7TSQ7_PETMA</name>
<keyword evidence="6" id="KW-1185">Reference proteome</keyword>